<dbReference type="NCBIfam" id="TIGR00252">
    <property type="entry name" value="YraN family protein"/>
    <property type="match status" value="1"/>
</dbReference>
<evidence type="ECO:0000256" key="1">
    <source>
        <dbReference type="ARBA" id="ARBA00006738"/>
    </source>
</evidence>
<dbReference type="GO" id="GO:0003676">
    <property type="term" value="F:nucleic acid binding"/>
    <property type="evidence" value="ECO:0007669"/>
    <property type="project" value="InterPro"/>
</dbReference>
<dbReference type="Pfam" id="PF02021">
    <property type="entry name" value="UPF0102"/>
    <property type="match status" value="1"/>
</dbReference>
<gene>
    <name evidence="2" type="ORF">BAU06_01590</name>
    <name evidence="3" type="ORF">BAU08_01580</name>
</gene>
<sequence>MALLARAGLRPLARNLRCRGGEIDLALRDGDTLVLVEVRARRDRRYGGAAASVGWTKQARLIRAAARLLPGLAARHWAGHPPRVRFDVVAFEGEEPLWLRHAFDVPVR</sequence>
<dbReference type="Proteomes" id="UP000092213">
    <property type="component" value="Chromosome"/>
</dbReference>
<dbReference type="STRING" id="463025.BAU08_01580"/>
<keyword evidence="4" id="KW-1185">Reference proteome</keyword>
<dbReference type="EMBL" id="CP016170">
    <property type="protein sequence ID" value="ANN69327.1"/>
    <property type="molecule type" value="Genomic_DNA"/>
</dbReference>
<dbReference type="AlphaFoldDB" id="A0A193FNJ5"/>
<evidence type="ECO:0000313" key="4">
    <source>
        <dbReference type="Proteomes" id="UP000091897"/>
    </source>
</evidence>
<proteinExistence type="inferred from homology"/>
<dbReference type="PANTHER" id="PTHR34039:SF1">
    <property type="entry name" value="UPF0102 PROTEIN YRAN"/>
    <property type="match status" value="1"/>
</dbReference>
<dbReference type="EMBL" id="CP016171">
    <property type="protein sequence ID" value="ANN74473.1"/>
    <property type="molecule type" value="Genomic_DNA"/>
</dbReference>
<protein>
    <submittedName>
        <fullName evidence="3">YraN family protein</fullName>
    </submittedName>
</protein>
<dbReference type="PANTHER" id="PTHR34039">
    <property type="entry name" value="UPF0102 PROTEIN YRAN"/>
    <property type="match status" value="1"/>
</dbReference>
<dbReference type="InterPro" id="IPR003509">
    <property type="entry name" value="UPF0102_YraN-like"/>
</dbReference>
<evidence type="ECO:0000313" key="2">
    <source>
        <dbReference type="EMBL" id="ANN69327.1"/>
    </source>
</evidence>
<evidence type="ECO:0000313" key="5">
    <source>
        <dbReference type="Proteomes" id="UP000092213"/>
    </source>
</evidence>
<organism evidence="3 5">
    <name type="scientific">Bordetella bronchialis</name>
    <dbReference type="NCBI Taxonomy" id="463025"/>
    <lineage>
        <taxon>Bacteria</taxon>
        <taxon>Pseudomonadati</taxon>
        <taxon>Pseudomonadota</taxon>
        <taxon>Betaproteobacteria</taxon>
        <taxon>Burkholderiales</taxon>
        <taxon>Alcaligenaceae</taxon>
        <taxon>Bordetella</taxon>
    </lineage>
</organism>
<dbReference type="Gene3D" id="3.40.1350.10">
    <property type="match status" value="1"/>
</dbReference>
<dbReference type="InterPro" id="IPR011335">
    <property type="entry name" value="Restrct_endonuc-II-like"/>
</dbReference>
<comment type="similarity">
    <text evidence="1">Belongs to the UPF0102 family.</text>
</comment>
<accession>A0A193FNJ5</accession>
<dbReference type="NCBIfam" id="NF009150">
    <property type="entry name" value="PRK12497.1-3"/>
    <property type="match status" value="1"/>
</dbReference>
<dbReference type="InterPro" id="IPR011856">
    <property type="entry name" value="tRNA_endonuc-like_dom_sf"/>
</dbReference>
<dbReference type="KEGG" id="bbro:BAU06_01590"/>
<dbReference type="Proteomes" id="UP000091897">
    <property type="component" value="Chromosome"/>
</dbReference>
<name>A0A193FNJ5_9BORD</name>
<evidence type="ECO:0000313" key="3">
    <source>
        <dbReference type="EMBL" id="ANN74473.1"/>
    </source>
</evidence>
<dbReference type="SUPFAM" id="SSF52980">
    <property type="entry name" value="Restriction endonuclease-like"/>
    <property type="match status" value="1"/>
</dbReference>
<reference evidence="4 5" key="1">
    <citation type="submission" date="2016-06" db="EMBL/GenBank/DDBJ databases">
        <title>Complete genome sequences of Bordetella bronchialis and Bordetella flabilis.</title>
        <authorList>
            <person name="LiPuma J.J."/>
            <person name="Spilker T."/>
        </authorList>
    </citation>
    <scope>NUCLEOTIDE SEQUENCE [LARGE SCALE GENOMIC DNA]</scope>
    <source>
        <strain evidence="3 5">AU17976</strain>
        <strain evidence="2 4">AU3182</strain>
    </source>
</reference>